<reference evidence="1 2" key="1">
    <citation type="journal article" date="2019" name="Genome Biol. Evol.">
        <title>Insights into the evolution of the New World diploid cottons (Gossypium, subgenus Houzingenia) based on genome sequencing.</title>
        <authorList>
            <person name="Grover C.E."/>
            <person name="Arick M.A. 2nd"/>
            <person name="Thrash A."/>
            <person name="Conover J.L."/>
            <person name="Sanders W.S."/>
            <person name="Peterson D.G."/>
            <person name="Frelichowski J.E."/>
            <person name="Scheffler J.A."/>
            <person name="Scheffler B.E."/>
            <person name="Wendel J.F."/>
        </authorList>
    </citation>
    <scope>NUCLEOTIDE SEQUENCE [LARGE SCALE GENOMIC DNA]</scope>
    <source>
        <strain evidence="1">8</strain>
        <tissue evidence="1">Leaf</tissue>
    </source>
</reference>
<dbReference type="AlphaFoldDB" id="A0A7J8P6Z6"/>
<evidence type="ECO:0000313" key="2">
    <source>
        <dbReference type="Proteomes" id="UP000593578"/>
    </source>
</evidence>
<dbReference type="EMBL" id="JABEZZ010000004">
    <property type="protein sequence ID" value="MBA0584954.1"/>
    <property type="molecule type" value="Genomic_DNA"/>
</dbReference>
<protein>
    <submittedName>
        <fullName evidence="1">Uncharacterized protein</fullName>
    </submittedName>
</protein>
<name>A0A7J8P6Z6_GOSRA</name>
<comment type="caution">
    <text evidence="1">The sequence shown here is derived from an EMBL/GenBank/DDBJ whole genome shotgun (WGS) entry which is preliminary data.</text>
</comment>
<evidence type="ECO:0000313" key="1">
    <source>
        <dbReference type="EMBL" id="MBA0584954.1"/>
    </source>
</evidence>
<dbReference type="Proteomes" id="UP000593578">
    <property type="component" value="Unassembled WGS sequence"/>
</dbReference>
<accession>A0A7J8P6Z6</accession>
<organism evidence="1 2">
    <name type="scientific">Gossypium raimondii</name>
    <name type="common">Peruvian cotton</name>
    <name type="synonym">Gossypium klotzschianum subsp. raimondii</name>
    <dbReference type="NCBI Taxonomy" id="29730"/>
    <lineage>
        <taxon>Eukaryota</taxon>
        <taxon>Viridiplantae</taxon>
        <taxon>Streptophyta</taxon>
        <taxon>Embryophyta</taxon>
        <taxon>Tracheophyta</taxon>
        <taxon>Spermatophyta</taxon>
        <taxon>Magnoliopsida</taxon>
        <taxon>eudicotyledons</taxon>
        <taxon>Gunneridae</taxon>
        <taxon>Pentapetalae</taxon>
        <taxon>rosids</taxon>
        <taxon>malvids</taxon>
        <taxon>Malvales</taxon>
        <taxon>Malvaceae</taxon>
        <taxon>Malvoideae</taxon>
        <taxon>Gossypium</taxon>
    </lineage>
</organism>
<gene>
    <name evidence="1" type="ORF">Gorai_015747</name>
</gene>
<sequence length="76" mass="8676">MSVIWGFTCCSLLRLSKRPAPICCQTFCVTTSIIYLKSSQSFTVTPSARLSGQIWKRVDYYYVKQLPWLCENASIS</sequence>
<proteinExistence type="predicted"/>